<name>A0ABT7EKI9_9GAMM</name>
<comment type="caution">
    <text evidence="2">The sequence shown here is derived from an EMBL/GenBank/DDBJ whole genome shotgun (WGS) entry which is preliminary data.</text>
</comment>
<organism evidence="2 3">
    <name type="scientific">Pseudoalteromonas obscura</name>
    <dbReference type="NCBI Taxonomy" id="3048491"/>
    <lineage>
        <taxon>Bacteria</taxon>
        <taxon>Pseudomonadati</taxon>
        <taxon>Pseudomonadota</taxon>
        <taxon>Gammaproteobacteria</taxon>
        <taxon>Alteromonadales</taxon>
        <taxon>Pseudoalteromonadaceae</taxon>
        <taxon>Pseudoalteromonas</taxon>
    </lineage>
</organism>
<dbReference type="EMBL" id="JASJUT010000003">
    <property type="protein sequence ID" value="MDK2595570.1"/>
    <property type="molecule type" value="Genomic_DNA"/>
</dbReference>
<feature type="signal peptide" evidence="1">
    <location>
        <begin position="1"/>
        <end position="21"/>
    </location>
</feature>
<reference evidence="2 3" key="1">
    <citation type="submission" date="2023-05" db="EMBL/GenBank/DDBJ databases">
        <title>Pseudoalteromonas ardens sp. nov., Pseudoalteromonas obscura sp. nov., and Pseudoalteromonas umbrosa sp. nov., isolated from the coral Montipora capitata.</title>
        <authorList>
            <person name="Thomas E.M."/>
            <person name="Smith E.M."/>
            <person name="Papke E."/>
            <person name="Shlafstein M.D."/>
            <person name="Oline D.K."/>
            <person name="Videau P."/>
            <person name="Saw J.H."/>
            <person name="Strangman W.K."/>
            <person name="Ushijima B."/>
        </authorList>
    </citation>
    <scope>NUCLEOTIDE SEQUENCE [LARGE SCALE GENOMIC DNA]</scope>
    <source>
        <strain evidence="2 3">P94</strain>
    </source>
</reference>
<sequence length="159" mass="18050">MKSILALAVAAIAFTSASANARPNCPGGQGYWEEVVRNVRVCDTTQETYTVTFKDCQYHGILNLGHLWHQPTSYLPRTKVIWDTKFAQSSCPSSEYRSESTTYWYNNSSGLPSIATANYTGWVTKISENTRTEERTRTVETNCRTEQRVTRVFRCGFEP</sequence>
<evidence type="ECO:0000256" key="1">
    <source>
        <dbReference type="SAM" id="SignalP"/>
    </source>
</evidence>
<evidence type="ECO:0000313" key="3">
    <source>
        <dbReference type="Proteomes" id="UP001231915"/>
    </source>
</evidence>
<gene>
    <name evidence="2" type="ORF">QNM18_10980</name>
</gene>
<keyword evidence="3" id="KW-1185">Reference proteome</keyword>
<keyword evidence="1" id="KW-0732">Signal</keyword>
<dbReference type="RefSeq" id="WP_211010638.1">
    <property type="nucleotide sequence ID" value="NZ_JASJUT010000003.1"/>
</dbReference>
<proteinExistence type="predicted"/>
<evidence type="ECO:0000313" key="2">
    <source>
        <dbReference type="EMBL" id="MDK2595570.1"/>
    </source>
</evidence>
<accession>A0ABT7EKI9</accession>
<dbReference type="Proteomes" id="UP001231915">
    <property type="component" value="Unassembled WGS sequence"/>
</dbReference>
<protein>
    <submittedName>
        <fullName evidence="2">Uncharacterized protein</fullName>
    </submittedName>
</protein>
<feature type="chain" id="PRO_5045998097" evidence="1">
    <location>
        <begin position="22"/>
        <end position="159"/>
    </location>
</feature>